<dbReference type="EMBL" id="VYZN01000078">
    <property type="protein sequence ID" value="KAE9523667.1"/>
    <property type="molecule type" value="Genomic_DNA"/>
</dbReference>
<evidence type="ECO:0000313" key="2">
    <source>
        <dbReference type="Proteomes" id="UP000475862"/>
    </source>
</evidence>
<dbReference type="AlphaFoldDB" id="A0A6G0T186"/>
<comment type="caution">
    <text evidence="1">The sequence shown here is derived from an EMBL/GenBank/DDBJ whole genome shotgun (WGS) entry which is preliminary data.</text>
</comment>
<proteinExistence type="predicted"/>
<name>A0A6G0T186_APHGL</name>
<protein>
    <submittedName>
        <fullName evidence="1">Uncharacterized protein</fullName>
    </submittedName>
</protein>
<reference evidence="1 2" key="1">
    <citation type="submission" date="2019-08" db="EMBL/GenBank/DDBJ databases">
        <title>The genome of the soybean aphid Biotype 1, its phylome, world population structure and adaptation to the North American continent.</title>
        <authorList>
            <person name="Giordano R."/>
            <person name="Donthu R.K."/>
            <person name="Hernandez A.G."/>
            <person name="Wright C.L."/>
            <person name="Zimin A.V."/>
        </authorList>
    </citation>
    <scope>NUCLEOTIDE SEQUENCE [LARGE SCALE GENOMIC DNA]</scope>
    <source>
        <tissue evidence="1">Whole aphids</tissue>
    </source>
</reference>
<sequence length="191" mass="22439">MNWKMRIFDLPVTLASNIEYFSGLFFILKKYQNFMQSENNQYKGAERINVFWKVKTEYNLVNIENYEIPKPSHCLFMKDPKYSDETAATFKNSKETEYNEDKVVSKYIKLLCEDELKNFIKCAKANSKDLNKCKYALKQLTDCYNQKGPGSSCICICIGGGGPITEKFDIFYYWDYYNNTIIECSQFVISR</sequence>
<gene>
    <name evidence="1" type="ORF">AGLY_015885</name>
</gene>
<dbReference type="Proteomes" id="UP000475862">
    <property type="component" value="Unassembled WGS sequence"/>
</dbReference>
<accession>A0A6G0T186</accession>
<organism evidence="1 2">
    <name type="scientific">Aphis glycines</name>
    <name type="common">Soybean aphid</name>
    <dbReference type="NCBI Taxonomy" id="307491"/>
    <lineage>
        <taxon>Eukaryota</taxon>
        <taxon>Metazoa</taxon>
        <taxon>Ecdysozoa</taxon>
        <taxon>Arthropoda</taxon>
        <taxon>Hexapoda</taxon>
        <taxon>Insecta</taxon>
        <taxon>Pterygota</taxon>
        <taxon>Neoptera</taxon>
        <taxon>Paraneoptera</taxon>
        <taxon>Hemiptera</taxon>
        <taxon>Sternorrhyncha</taxon>
        <taxon>Aphidomorpha</taxon>
        <taxon>Aphidoidea</taxon>
        <taxon>Aphididae</taxon>
        <taxon>Aphidini</taxon>
        <taxon>Aphis</taxon>
        <taxon>Aphis</taxon>
    </lineage>
</organism>
<evidence type="ECO:0000313" key="1">
    <source>
        <dbReference type="EMBL" id="KAE9523667.1"/>
    </source>
</evidence>
<keyword evidence="2" id="KW-1185">Reference proteome</keyword>